<dbReference type="Proteomes" id="UP001595741">
    <property type="component" value="Unassembled WGS sequence"/>
</dbReference>
<dbReference type="RefSeq" id="WP_386089564.1">
    <property type="nucleotide sequence ID" value="NZ_JBHRXN010000011.1"/>
</dbReference>
<comment type="caution">
    <text evidence="2">The sequence shown here is derived from an EMBL/GenBank/DDBJ whole genome shotgun (WGS) entry which is preliminary data.</text>
</comment>
<keyword evidence="3" id="KW-1185">Reference proteome</keyword>
<reference evidence="3" key="1">
    <citation type="journal article" date="2019" name="Int. J. Syst. Evol. Microbiol.">
        <title>The Global Catalogue of Microorganisms (GCM) 10K type strain sequencing project: providing services to taxonomists for standard genome sequencing and annotation.</title>
        <authorList>
            <consortium name="The Broad Institute Genomics Platform"/>
            <consortium name="The Broad Institute Genome Sequencing Center for Infectious Disease"/>
            <person name="Wu L."/>
            <person name="Ma J."/>
        </authorList>
    </citation>
    <scope>NUCLEOTIDE SEQUENCE [LARGE SCALE GENOMIC DNA]</scope>
    <source>
        <strain evidence="3">KCTC 42742</strain>
    </source>
</reference>
<gene>
    <name evidence="2" type="ORF">ACFOLG_05965</name>
</gene>
<protein>
    <submittedName>
        <fullName evidence="2">Uncharacterized protein</fullName>
    </submittedName>
</protein>
<proteinExistence type="predicted"/>
<organism evidence="2 3">
    <name type="scientific">Vogesella facilis</name>
    <dbReference type="NCBI Taxonomy" id="1655232"/>
    <lineage>
        <taxon>Bacteria</taxon>
        <taxon>Pseudomonadati</taxon>
        <taxon>Pseudomonadota</taxon>
        <taxon>Betaproteobacteria</taxon>
        <taxon>Neisseriales</taxon>
        <taxon>Chromobacteriaceae</taxon>
        <taxon>Vogesella</taxon>
    </lineage>
</organism>
<dbReference type="InterPro" id="IPR058186">
    <property type="entry name" value="MIGRI"/>
</dbReference>
<dbReference type="EMBL" id="JBHRXN010000011">
    <property type="protein sequence ID" value="MFC3531728.1"/>
    <property type="molecule type" value="Genomic_DNA"/>
</dbReference>
<keyword evidence="1" id="KW-0472">Membrane</keyword>
<keyword evidence="1" id="KW-0812">Transmembrane</keyword>
<evidence type="ECO:0000313" key="3">
    <source>
        <dbReference type="Proteomes" id="UP001595741"/>
    </source>
</evidence>
<evidence type="ECO:0000256" key="1">
    <source>
        <dbReference type="SAM" id="Phobius"/>
    </source>
</evidence>
<sequence>MIGRLFRLFLLLCVIYLALRWLLNRQQRQTVHEFVRALAIALLASSLLLLGLFLAGIRL</sequence>
<feature type="transmembrane region" description="Helical" evidence="1">
    <location>
        <begin position="35"/>
        <end position="57"/>
    </location>
</feature>
<accession>A0ABV7RD36</accession>
<feature type="transmembrane region" description="Helical" evidence="1">
    <location>
        <begin position="6"/>
        <end position="23"/>
    </location>
</feature>
<evidence type="ECO:0000313" key="2">
    <source>
        <dbReference type="EMBL" id="MFC3531728.1"/>
    </source>
</evidence>
<keyword evidence="1" id="KW-1133">Transmembrane helix</keyword>
<dbReference type="NCBIfam" id="NF047648">
    <property type="entry name" value="MIGRI_fam"/>
    <property type="match status" value="1"/>
</dbReference>
<name>A0ABV7RD36_9NEIS</name>